<evidence type="ECO:0000313" key="6">
    <source>
        <dbReference type="Proteomes" id="UP000268162"/>
    </source>
</evidence>
<feature type="domain" description="Ubiquitin fusion degradation protein UFD1 N-terminal subdomain 1" evidence="3">
    <location>
        <begin position="38"/>
        <end position="154"/>
    </location>
</feature>
<evidence type="ECO:0000256" key="2">
    <source>
        <dbReference type="ARBA" id="ARBA00022786"/>
    </source>
</evidence>
<dbReference type="PANTHER" id="PTHR12555">
    <property type="entry name" value="UBIQUITIN FUSION DEGRADATON PROTEIN 1"/>
    <property type="match status" value="1"/>
</dbReference>
<dbReference type="Pfam" id="PF24842">
    <property type="entry name" value="UFD1_N2"/>
    <property type="match status" value="1"/>
</dbReference>
<dbReference type="InterPro" id="IPR055418">
    <property type="entry name" value="UFD1_N2"/>
</dbReference>
<sequence>MDFSDFDGTGNNGRAASGGFGGFHSWLGGPGMLSNQTFEEHFRCYPVIMMDSPQARDNASYGGKLILPPSALDKLTRLNIMYPMLFELEAELPPTAASAPGDQSGPPLPTVRRTNAGVLEFTAEEGRAYLPQWMMQSLGIEPGAIVKITNTSLPLGRFVKIQPQSVDFLDISDPRAVLENALRHFATLTEGDTITISYNAKLYDIKVLETKPAGKGICIVETDLEVDFAAPVGYVEP</sequence>
<dbReference type="GO" id="GO:0031593">
    <property type="term" value="F:polyubiquitin modification-dependent protein binding"/>
    <property type="evidence" value="ECO:0007669"/>
    <property type="project" value="TreeGrafter"/>
</dbReference>
<dbReference type="Gene3D" id="2.40.40.50">
    <property type="entry name" value="Ubiquitin fusion degradation protein UFD1, N-terminal domain"/>
    <property type="match status" value="1"/>
</dbReference>
<dbReference type="STRING" id="215637.A0A4P9ZVI9"/>
<dbReference type="GO" id="GO:0036503">
    <property type="term" value="P:ERAD pathway"/>
    <property type="evidence" value="ECO:0007669"/>
    <property type="project" value="TreeGrafter"/>
</dbReference>
<dbReference type="InterPro" id="IPR004854">
    <property type="entry name" value="Ufd1-like"/>
</dbReference>
<gene>
    <name evidence="5" type="ORF">BJ085DRAFT_17966</name>
</gene>
<evidence type="ECO:0000259" key="4">
    <source>
        <dbReference type="Pfam" id="PF24842"/>
    </source>
</evidence>
<dbReference type="AlphaFoldDB" id="A0A4P9ZVI9"/>
<dbReference type="Proteomes" id="UP000268162">
    <property type="component" value="Unassembled WGS sequence"/>
</dbReference>
<dbReference type="Pfam" id="PF03152">
    <property type="entry name" value="UFD1_N1"/>
    <property type="match status" value="1"/>
</dbReference>
<evidence type="ECO:0000313" key="5">
    <source>
        <dbReference type="EMBL" id="RKP37298.1"/>
    </source>
</evidence>
<dbReference type="EMBL" id="ML002512">
    <property type="protein sequence ID" value="RKP37298.1"/>
    <property type="molecule type" value="Genomic_DNA"/>
</dbReference>
<dbReference type="GO" id="GO:0006511">
    <property type="term" value="P:ubiquitin-dependent protein catabolic process"/>
    <property type="evidence" value="ECO:0007669"/>
    <property type="project" value="InterPro"/>
</dbReference>
<dbReference type="GO" id="GO:0034098">
    <property type="term" value="C:VCP-NPL4-UFD1 AAA ATPase complex"/>
    <property type="evidence" value="ECO:0007669"/>
    <property type="project" value="TreeGrafter"/>
</dbReference>
<feature type="domain" description="Ubiquitin fusion degradation protein UFD1 N-terminal subdomain 2" evidence="4">
    <location>
        <begin position="156"/>
        <end position="231"/>
    </location>
</feature>
<organism evidence="5 6">
    <name type="scientific">Dimargaris cristalligena</name>
    <dbReference type="NCBI Taxonomy" id="215637"/>
    <lineage>
        <taxon>Eukaryota</taxon>
        <taxon>Fungi</taxon>
        <taxon>Fungi incertae sedis</taxon>
        <taxon>Zoopagomycota</taxon>
        <taxon>Kickxellomycotina</taxon>
        <taxon>Dimargaritomycetes</taxon>
        <taxon>Dimargaritales</taxon>
        <taxon>Dimargaritaceae</taxon>
        <taxon>Dimargaris</taxon>
    </lineage>
</organism>
<dbReference type="Gene3D" id="3.10.330.10">
    <property type="match status" value="1"/>
</dbReference>
<keyword evidence="2" id="KW-0833">Ubl conjugation pathway</keyword>
<reference evidence="6" key="1">
    <citation type="journal article" date="2018" name="Nat. Microbiol.">
        <title>Leveraging single-cell genomics to expand the fungal tree of life.</title>
        <authorList>
            <person name="Ahrendt S.R."/>
            <person name="Quandt C.A."/>
            <person name="Ciobanu D."/>
            <person name="Clum A."/>
            <person name="Salamov A."/>
            <person name="Andreopoulos B."/>
            <person name="Cheng J.F."/>
            <person name="Woyke T."/>
            <person name="Pelin A."/>
            <person name="Henrissat B."/>
            <person name="Reynolds N.K."/>
            <person name="Benny G.L."/>
            <person name="Smith M.E."/>
            <person name="James T.Y."/>
            <person name="Grigoriev I.V."/>
        </authorList>
    </citation>
    <scope>NUCLEOTIDE SEQUENCE [LARGE SCALE GENOMIC DNA]</scope>
    <source>
        <strain evidence="6">RSA 468</strain>
    </source>
</reference>
<dbReference type="InterPro" id="IPR042299">
    <property type="entry name" value="Ufd1-like_Nn"/>
</dbReference>
<keyword evidence="6" id="KW-1185">Reference proteome</keyword>
<protein>
    <submittedName>
        <fullName evidence="5">Ubiquitin fusion degradation protein UFD1</fullName>
    </submittedName>
</protein>
<feature type="non-terminal residue" evidence="5">
    <location>
        <position position="237"/>
    </location>
</feature>
<evidence type="ECO:0000256" key="1">
    <source>
        <dbReference type="ARBA" id="ARBA00006043"/>
    </source>
</evidence>
<proteinExistence type="inferred from homology"/>
<accession>A0A4P9ZVI9</accession>
<name>A0A4P9ZVI9_9FUNG</name>
<dbReference type="PANTHER" id="PTHR12555:SF13">
    <property type="entry name" value="UBIQUITIN RECOGNITION FACTOR IN ER-ASSOCIATED DEGRADATION PROTEIN 1"/>
    <property type="match status" value="1"/>
</dbReference>
<comment type="similarity">
    <text evidence="1">Belongs to the UFD1 family.</text>
</comment>
<dbReference type="InterPro" id="IPR055417">
    <property type="entry name" value="UFD1_N1"/>
</dbReference>
<evidence type="ECO:0000259" key="3">
    <source>
        <dbReference type="Pfam" id="PF03152"/>
    </source>
</evidence>
<dbReference type="FunFam" id="3.10.330.10:FF:000002">
    <property type="entry name" value="ubiquitin fusion degradation protein 1 homolog"/>
    <property type="match status" value="1"/>
</dbReference>